<proteinExistence type="predicted"/>
<feature type="non-terminal residue" evidence="2">
    <location>
        <position position="1"/>
    </location>
</feature>
<dbReference type="InterPro" id="IPR036390">
    <property type="entry name" value="WH_DNA-bd_sf"/>
</dbReference>
<protein>
    <submittedName>
        <fullName evidence="2">Uncharacterized protein</fullName>
    </submittedName>
</protein>
<dbReference type="SUPFAM" id="SSF46785">
    <property type="entry name" value="Winged helix' DNA-binding domain"/>
    <property type="match status" value="1"/>
</dbReference>
<dbReference type="EMBL" id="LAZR01023309">
    <property type="protein sequence ID" value="KKL78945.1"/>
    <property type="molecule type" value="Genomic_DNA"/>
</dbReference>
<evidence type="ECO:0000256" key="1">
    <source>
        <dbReference type="SAM" id="MobiDB-lite"/>
    </source>
</evidence>
<organism evidence="2">
    <name type="scientific">marine sediment metagenome</name>
    <dbReference type="NCBI Taxonomy" id="412755"/>
    <lineage>
        <taxon>unclassified sequences</taxon>
        <taxon>metagenomes</taxon>
        <taxon>ecological metagenomes</taxon>
    </lineage>
</organism>
<reference evidence="2" key="1">
    <citation type="journal article" date="2015" name="Nature">
        <title>Complex archaea that bridge the gap between prokaryotes and eukaryotes.</title>
        <authorList>
            <person name="Spang A."/>
            <person name="Saw J.H."/>
            <person name="Jorgensen S.L."/>
            <person name="Zaremba-Niedzwiedzka K."/>
            <person name="Martijn J."/>
            <person name="Lind A.E."/>
            <person name="van Eijk R."/>
            <person name="Schleper C."/>
            <person name="Guy L."/>
            <person name="Ettema T.J."/>
        </authorList>
    </citation>
    <scope>NUCLEOTIDE SEQUENCE</scope>
</reference>
<comment type="caution">
    <text evidence="2">The sequence shown here is derived from an EMBL/GenBank/DDBJ whole genome shotgun (WGS) entry which is preliminary data.</text>
</comment>
<gene>
    <name evidence="2" type="ORF">LCGC14_2019750</name>
</gene>
<sequence length="294" mass="33428">YEPRIFDEVMDWLVANGSWIDIQRLRGILRDKDKTTMNLTGAVAAFLMREADERKWKNLSRSCRSQEFDGSGGGQPLFCEKGGNAHPISNKPDPDFLSYGLNRPQMRPRRMTRQVPITSHNTLRFLLKAIFGLGSRAECLVYLLTHDGGHPSEVAKAIGISVRATQDALIELSRSGLVLTRVLGKRKIEYWISHERWWEFLSKASITETEKPIWIDWVALYSALSKVWVALNEIEKEGITDYMRSSKLRDSLDLVGSGFTRSGLDIPPLPGREVRPEAYEKAFEAFIIKIFGAR</sequence>
<name>A0A0F9HB57_9ZZZZ</name>
<evidence type="ECO:0000313" key="2">
    <source>
        <dbReference type="EMBL" id="KKL78945.1"/>
    </source>
</evidence>
<feature type="region of interest" description="Disordered" evidence="1">
    <location>
        <begin position="65"/>
        <end position="91"/>
    </location>
</feature>
<accession>A0A0F9HB57</accession>
<dbReference type="AlphaFoldDB" id="A0A0F9HB57"/>